<feature type="domain" description="Malonyl-CoA:ACP transacylase (MAT)" evidence="14">
    <location>
        <begin position="122"/>
        <end position="410"/>
    </location>
</feature>
<evidence type="ECO:0000256" key="12">
    <source>
        <dbReference type="ARBA" id="ARBA00077751"/>
    </source>
</evidence>
<dbReference type="PANTHER" id="PTHR47170:SF2">
    <property type="entry name" value="MALONYL-COA:ACP TRANSACYLASE (MAT) DOMAIN-CONTAINING PROTEIN"/>
    <property type="match status" value="1"/>
</dbReference>
<sequence>MFPTVAMFQRALSVRTVSCALSYRFLDRVNGFADSASTKETSEIGASATDESRNEPTTDPDDPDAPSGRENVAQMLAEAATYSDAKDTSWATSPYPAGAPTSVGEEEAVRPKIDPLDTCVLLFPGQGTLKVGAVQKYLRFPQAKELFEIANEILNYDLLKICLKGPQQKLDQTRFNQPATVVSSLAALEKLREERPKVFDTCKATAGYSIGELTSLIFSSVLSFEDGIRLVAVRGAGMQYASERSRQGMLSLFCTPAAQLTKACEDAMKWAQDNGVEDPVCQVAVYLYTQARIVAGHTEALNYIEKNAEKYGLTRLTRLPVSGAFHTSLMEPALKSFGKMLHEVQLDKPRCQVYSNFKGHQHSNEKLIRKYLLRQIVSPVKWEQCMQYVYCRKAGMAYPRTFDVGSGGRMSTILKLINAKAHEHCISV</sequence>
<evidence type="ECO:0000256" key="6">
    <source>
        <dbReference type="ARBA" id="ARBA00022832"/>
    </source>
</evidence>
<evidence type="ECO:0000313" key="15">
    <source>
        <dbReference type="EMBL" id="EZA52521.1"/>
    </source>
</evidence>
<dbReference type="InterPro" id="IPR001227">
    <property type="entry name" value="Ac_transferase_dom_sf"/>
</dbReference>
<comment type="subcellular location">
    <subcellularLocation>
        <location evidence="1">Mitochondrion</location>
    </subcellularLocation>
</comment>
<keyword evidence="9" id="KW-0496">Mitochondrion</keyword>
<dbReference type="FunFam" id="3.30.70.250:FF:000005">
    <property type="entry name" value="Malonyl-CoA-acyl carrier protein transacylase, mitochondrial"/>
    <property type="match status" value="1"/>
</dbReference>
<proteinExistence type="inferred from homology"/>
<dbReference type="STRING" id="2015173.A0A026WA43"/>
<dbReference type="SUPFAM" id="SSF52151">
    <property type="entry name" value="FabD/lysophospholipase-like"/>
    <property type="match status" value="1"/>
</dbReference>
<reference evidence="16" key="3">
    <citation type="submission" date="2018-07" db="EMBL/GenBank/DDBJ databases">
        <authorList>
            <person name="Mckenzie S.K."/>
            <person name="Kronauer D.J.C."/>
        </authorList>
    </citation>
    <scope>NUCLEOTIDE SEQUENCE</scope>
    <source>
        <strain evidence="16">Clonal line C1</strain>
    </source>
</reference>
<keyword evidence="10" id="KW-0275">Fatty acid biosynthesis</keyword>
<organism evidence="15 17">
    <name type="scientific">Ooceraea biroi</name>
    <name type="common">Clonal raider ant</name>
    <name type="synonym">Cerapachys biroi</name>
    <dbReference type="NCBI Taxonomy" id="2015173"/>
    <lineage>
        <taxon>Eukaryota</taxon>
        <taxon>Metazoa</taxon>
        <taxon>Ecdysozoa</taxon>
        <taxon>Arthropoda</taxon>
        <taxon>Hexapoda</taxon>
        <taxon>Insecta</taxon>
        <taxon>Pterygota</taxon>
        <taxon>Neoptera</taxon>
        <taxon>Endopterygota</taxon>
        <taxon>Hymenoptera</taxon>
        <taxon>Apocrita</taxon>
        <taxon>Aculeata</taxon>
        <taxon>Formicoidea</taxon>
        <taxon>Formicidae</taxon>
        <taxon>Dorylinae</taxon>
        <taxon>Ooceraea</taxon>
    </lineage>
</organism>
<dbReference type="Gene3D" id="3.30.70.250">
    <property type="entry name" value="Malonyl-CoA ACP transacylase, ACP-binding"/>
    <property type="match status" value="1"/>
</dbReference>
<dbReference type="SMART" id="SM00827">
    <property type="entry name" value="PKS_AT"/>
    <property type="match status" value="1"/>
</dbReference>
<evidence type="ECO:0000313" key="16">
    <source>
        <dbReference type="EMBL" id="RLU21245.1"/>
    </source>
</evidence>
<keyword evidence="7" id="KW-0809">Transit peptide</keyword>
<evidence type="ECO:0000259" key="14">
    <source>
        <dbReference type="SMART" id="SM00827"/>
    </source>
</evidence>
<dbReference type="OMA" id="AANYNCP"/>
<evidence type="ECO:0000256" key="9">
    <source>
        <dbReference type="ARBA" id="ARBA00023128"/>
    </source>
</evidence>
<dbReference type="UniPathway" id="UPA00094"/>
<evidence type="ECO:0000256" key="4">
    <source>
        <dbReference type="ARBA" id="ARBA00022516"/>
    </source>
</evidence>
<dbReference type="EMBL" id="KK107324">
    <property type="protein sequence ID" value="EZA52521.1"/>
    <property type="molecule type" value="Genomic_DNA"/>
</dbReference>
<dbReference type="GO" id="GO:0006633">
    <property type="term" value="P:fatty acid biosynthetic process"/>
    <property type="evidence" value="ECO:0007669"/>
    <property type="project" value="UniProtKB-UniPathway"/>
</dbReference>
<gene>
    <name evidence="16" type="ORF">DMN91_005618</name>
    <name evidence="15" type="ORF">X777_08000</name>
</gene>
<evidence type="ECO:0000256" key="2">
    <source>
        <dbReference type="ARBA" id="ARBA00005194"/>
    </source>
</evidence>
<dbReference type="EC" id="2.3.1.39" evidence="3"/>
<evidence type="ECO:0000256" key="13">
    <source>
        <dbReference type="SAM" id="MobiDB-lite"/>
    </source>
</evidence>
<evidence type="ECO:0000256" key="8">
    <source>
        <dbReference type="ARBA" id="ARBA00023098"/>
    </source>
</evidence>
<keyword evidence="4" id="KW-0444">Lipid biosynthesis</keyword>
<evidence type="ECO:0000256" key="1">
    <source>
        <dbReference type="ARBA" id="ARBA00004173"/>
    </source>
</evidence>
<dbReference type="Proteomes" id="UP000053097">
    <property type="component" value="Unassembled WGS sequence"/>
</dbReference>
<name>A0A026WA43_OOCBI</name>
<dbReference type="AlphaFoldDB" id="A0A026WA43"/>
<dbReference type="PANTHER" id="PTHR47170">
    <property type="entry name" value="MALONYL-COA ACP TRANSACYLASE, ACP-BINDING"/>
    <property type="match status" value="1"/>
</dbReference>
<dbReference type="OrthoDB" id="541883at2759"/>
<dbReference type="Proteomes" id="UP000279307">
    <property type="component" value="Chromosome 6"/>
</dbReference>
<dbReference type="InterPro" id="IPR016036">
    <property type="entry name" value="Malonyl_transacylase_ACP-bd"/>
</dbReference>
<feature type="region of interest" description="Disordered" evidence="13">
    <location>
        <begin position="36"/>
        <end position="69"/>
    </location>
</feature>
<dbReference type="GO" id="GO:0004314">
    <property type="term" value="F:[acyl-carrier-protein] S-malonyltransferase activity"/>
    <property type="evidence" value="ECO:0007669"/>
    <property type="project" value="UniProtKB-EC"/>
</dbReference>
<evidence type="ECO:0000256" key="10">
    <source>
        <dbReference type="ARBA" id="ARBA00023160"/>
    </source>
</evidence>
<reference evidence="16" key="2">
    <citation type="journal article" date="2018" name="Genome Res.">
        <title>The genomic architecture and molecular evolution of ant odorant receptors.</title>
        <authorList>
            <person name="McKenzie S.K."/>
            <person name="Kronauer D.J.C."/>
        </authorList>
    </citation>
    <scope>NUCLEOTIDE SEQUENCE [LARGE SCALE GENOMIC DNA]</scope>
    <source>
        <strain evidence="16">Clonal line C1</strain>
    </source>
</reference>
<comment type="similarity">
    <text evidence="11">Belongs to the type II malonyltransferase family.</text>
</comment>
<comment type="pathway">
    <text evidence="2">Lipid metabolism; fatty acid biosynthesis.</text>
</comment>
<dbReference type="InterPro" id="IPR014043">
    <property type="entry name" value="Acyl_transferase_dom"/>
</dbReference>
<dbReference type="GO" id="GO:0005739">
    <property type="term" value="C:mitochondrion"/>
    <property type="evidence" value="ECO:0007669"/>
    <property type="project" value="UniProtKB-SubCell"/>
</dbReference>
<evidence type="ECO:0000256" key="11">
    <source>
        <dbReference type="ARBA" id="ARBA00061523"/>
    </source>
</evidence>
<accession>A0A026WA43</accession>
<dbReference type="Pfam" id="PF00698">
    <property type="entry name" value="Acyl_transf_1"/>
    <property type="match status" value="1"/>
</dbReference>
<keyword evidence="5" id="KW-0808">Transferase</keyword>
<protein>
    <recommendedName>
        <fullName evidence="3">[acyl-carrier-protein] S-malonyltransferase</fullName>
        <ecNumber evidence="3">2.3.1.39</ecNumber>
    </recommendedName>
    <alternativeName>
        <fullName evidence="12">[Acyl-carrier-protein] malonyltransferase</fullName>
    </alternativeName>
</protein>
<dbReference type="SUPFAM" id="SSF55048">
    <property type="entry name" value="Probable ACP-binding domain of malonyl-CoA ACP transacylase"/>
    <property type="match status" value="1"/>
</dbReference>
<feature type="region of interest" description="Disordered" evidence="13">
    <location>
        <begin position="82"/>
        <end position="104"/>
    </location>
</feature>
<keyword evidence="17" id="KW-1185">Reference proteome</keyword>
<keyword evidence="6" id="KW-0276">Fatty acid metabolism</keyword>
<evidence type="ECO:0000256" key="3">
    <source>
        <dbReference type="ARBA" id="ARBA00013258"/>
    </source>
</evidence>
<dbReference type="EMBL" id="QOIP01000006">
    <property type="protein sequence ID" value="RLU21245.1"/>
    <property type="molecule type" value="Genomic_DNA"/>
</dbReference>
<evidence type="ECO:0000313" key="17">
    <source>
        <dbReference type="Proteomes" id="UP000053097"/>
    </source>
</evidence>
<dbReference type="InterPro" id="IPR052760">
    <property type="entry name" value="Mitochondrial_malonyltrans"/>
</dbReference>
<evidence type="ECO:0000256" key="7">
    <source>
        <dbReference type="ARBA" id="ARBA00022946"/>
    </source>
</evidence>
<reference evidence="15 17" key="1">
    <citation type="journal article" date="2014" name="Curr. Biol.">
        <title>The genome of the clonal raider ant Cerapachys biroi.</title>
        <authorList>
            <person name="Oxley P.R."/>
            <person name="Ji L."/>
            <person name="Fetter-Pruneda I."/>
            <person name="McKenzie S.K."/>
            <person name="Li C."/>
            <person name="Hu H."/>
            <person name="Zhang G."/>
            <person name="Kronauer D.J."/>
        </authorList>
    </citation>
    <scope>NUCLEOTIDE SEQUENCE [LARGE SCALE GENOMIC DNA]</scope>
</reference>
<keyword evidence="8" id="KW-0443">Lipid metabolism</keyword>
<evidence type="ECO:0000256" key="5">
    <source>
        <dbReference type="ARBA" id="ARBA00022679"/>
    </source>
</evidence>
<dbReference type="Gene3D" id="3.40.366.10">
    <property type="entry name" value="Malonyl-Coenzyme A Acyl Carrier Protein, domain 2"/>
    <property type="match status" value="1"/>
</dbReference>
<dbReference type="InterPro" id="IPR016035">
    <property type="entry name" value="Acyl_Trfase/lysoPLipase"/>
</dbReference>